<feature type="region of interest" description="Disordered" evidence="1">
    <location>
        <begin position="156"/>
        <end position="344"/>
    </location>
</feature>
<dbReference type="RefSeq" id="XP_033393167.1">
    <property type="nucleotide sequence ID" value="XM_033542506.1"/>
</dbReference>
<evidence type="ECO:0000313" key="2">
    <source>
        <dbReference type="EMBL" id="KAF2137452.1"/>
    </source>
</evidence>
<name>A0A6A6AZT0_9PEZI</name>
<dbReference type="InterPro" id="IPR006461">
    <property type="entry name" value="PLAC_motif_containing"/>
</dbReference>
<dbReference type="OrthoDB" id="1045822at2759"/>
<dbReference type="GeneID" id="54300003"/>
<gene>
    <name evidence="2" type="ORF">K452DRAFT_301855</name>
</gene>
<evidence type="ECO:0008006" key="4">
    <source>
        <dbReference type="Google" id="ProtNLM"/>
    </source>
</evidence>
<dbReference type="PANTHER" id="PTHR15907">
    <property type="entry name" value="DUF614 FAMILY PROTEIN-RELATED"/>
    <property type="match status" value="1"/>
</dbReference>
<feature type="compositionally biased region" description="Basic residues" evidence="1">
    <location>
        <begin position="22"/>
        <end position="31"/>
    </location>
</feature>
<feature type="compositionally biased region" description="Polar residues" evidence="1">
    <location>
        <begin position="206"/>
        <end position="226"/>
    </location>
</feature>
<dbReference type="EMBL" id="ML995502">
    <property type="protein sequence ID" value="KAF2137452.1"/>
    <property type="molecule type" value="Genomic_DNA"/>
</dbReference>
<keyword evidence="3" id="KW-1185">Reference proteome</keyword>
<dbReference type="NCBIfam" id="TIGR01571">
    <property type="entry name" value="A_thal_Cys_rich"/>
    <property type="match status" value="1"/>
</dbReference>
<dbReference type="AlphaFoldDB" id="A0A6A6AZT0"/>
<sequence length="472" mass="52021">MDSPSRRYYDQHHYQDQDHHQHQSSHHHHPQRFSWQLPFTDQERQPLHHVDPAPVSPDPRYALQQASSVPHPPPTMMAPDARYSIMQTPIEMQQPTFPPPPVRHHTEPITTHHQSPVWPSDSRSPASTEFGDMSAITPTAPLPLEPYFPLEKEMGIGPGEHPAAGGSSHAQLPEEYKRAPPPEPHPALFAPIDPVPTAHLARASMSLPQTPVQSLHRNSQRYSYASGQGPMTPPRSQSQPGMLTPPPQVTPRRHSQQLQPPGSPGPVPLKTESDNEAKYHQPMPNAPGSPAQIPYYDPPPTAPQQSRPIFSPDAAAGPNGQLTHSHQPGQIAHPNMDLSGSSGSKHEWKHSLCEPCSGDVGTCLSGVFCPCVVYGKTSYRLNLKSEKKDPTDLLGWSIFPLIHRTRLRHAYGLQGSLFSDIAKSCCCCCCSVVQNEREMRDREESARRWAGPGSGGAYEREGGMVYAAPPRG</sequence>
<feature type="compositionally biased region" description="Basic and acidic residues" evidence="1">
    <location>
        <begin position="41"/>
        <end position="51"/>
    </location>
</feature>
<feature type="compositionally biased region" description="Basic and acidic residues" evidence="1">
    <location>
        <begin position="1"/>
        <end position="21"/>
    </location>
</feature>
<proteinExistence type="predicted"/>
<evidence type="ECO:0000256" key="1">
    <source>
        <dbReference type="SAM" id="MobiDB-lite"/>
    </source>
</evidence>
<feature type="region of interest" description="Disordered" evidence="1">
    <location>
        <begin position="107"/>
        <end position="128"/>
    </location>
</feature>
<protein>
    <recommendedName>
        <fullName evidence="4">PLAC8-domain-containing protein</fullName>
    </recommendedName>
</protein>
<dbReference type="Pfam" id="PF04749">
    <property type="entry name" value="PLAC8"/>
    <property type="match status" value="1"/>
</dbReference>
<reference evidence="2" key="1">
    <citation type="journal article" date="2020" name="Stud. Mycol.">
        <title>101 Dothideomycetes genomes: a test case for predicting lifestyles and emergence of pathogens.</title>
        <authorList>
            <person name="Haridas S."/>
            <person name="Albert R."/>
            <person name="Binder M."/>
            <person name="Bloem J."/>
            <person name="Labutti K."/>
            <person name="Salamov A."/>
            <person name="Andreopoulos B."/>
            <person name="Baker S."/>
            <person name="Barry K."/>
            <person name="Bills G."/>
            <person name="Bluhm B."/>
            <person name="Cannon C."/>
            <person name="Castanera R."/>
            <person name="Culley D."/>
            <person name="Daum C."/>
            <person name="Ezra D."/>
            <person name="Gonzalez J."/>
            <person name="Henrissat B."/>
            <person name="Kuo A."/>
            <person name="Liang C."/>
            <person name="Lipzen A."/>
            <person name="Lutzoni F."/>
            <person name="Magnuson J."/>
            <person name="Mondo S."/>
            <person name="Nolan M."/>
            <person name="Ohm R."/>
            <person name="Pangilinan J."/>
            <person name="Park H.-J."/>
            <person name="Ramirez L."/>
            <person name="Alfaro M."/>
            <person name="Sun H."/>
            <person name="Tritt A."/>
            <person name="Yoshinaga Y."/>
            <person name="Zwiers L.-H."/>
            <person name="Turgeon B."/>
            <person name="Goodwin S."/>
            <person name="Spatafora J."/>
            <person name="Crous P."/>
            <person name="Grigoriev I."/>
        </authorList>
    </citation>
    <scope>NUCLEOTIDE SEQUENCE</scope>
    <source>
        <strain evidence="2">CBS 121167</strain>
    </source>
</reference>
<organism evidence="2 3">
    <name type="scientific">Aplosporella prunicola CBS 121167</name>
    <dbReference type="NCBI Taxonomy" id="1176127"/>
    <lineage>
        <taxon>Eukaryota</taxon>
        <taxon>Fungi</taxon>
        <taxon>Dikarya</taxon>
        <taxon>Ascomycota</taxon>
        <taxon>Pezizomycotina</taxon>
        <taxon>Dothideomycetes</taxon>
        <taxon>Dothideomycetes incertae sedis</taxon>
        <taxon>Botryosphaeriales</taxon>
        <taxon>Aplosporellaceae</taxon>
        <taxon>Aplosporella</taxon>
    </lineage>
</organism>
<evidence type="ECO:0000313" key="3">
    <source>
        <dbReference type="Proteomes" id="UP000799438"/>
    </source>
</evidence>
<feature type="region of interest" description="Disordered" evidence="1">
    <location>
        <begin position="443"/>
        <end position="472"/>
    </location>
</feature>
<feature type="region of interest" description="Disordered" evidence="1">
    <location>
        <begin position="1"/>
        <end position="77"/>
    </location>
</feature>
<dbReference type="Proteomes" id="UP000799438">
    <property type="component" value="Unassembled WGS sequence"/>
</dbReference>
<accession>A0A6A6AZT0</accession>